<name>A0A6C0NZP6_9BACL</name>
<dbReference type="KEGG" id="prz:GZH47_13215"/>
<evidence type="ECO:0000313" key="1">
    <source>
        <dbReference type="EMBL" id="QHW31704.1"/>
    </source>
</evidence>
<organism evidence="1 2">
    <name type="scientific">Paenibacillus rhizovicinus</name>
    <dbReference type="NCBI Taxonomy" id="2704463"/>
    <lineage>
        <taxon>Bacteria</taxon>
        <taxon>Bacillati</taxon>
        <taxon>Bacillota</taxon>
        <taxon>Bacilli</taxon>
        <taxon>Bacillales</taxon>
        <taxon>Paenibacillaceae</taxon>
        <taxon>Paenibacillus</taxon>
    </lineage>
</organism>
<dbReference type="EMBL" id="CP048286">
    <property type="protein sequence ID" value="QHW31704.1"/>
    <property type="molecule type" value="Genomic_DNA"/>
</dbReference>
<dbReference type="Proteomes" id="UP000479114">
    <property type="component" value="Chromosome"/>
</dbReference>
<sequence length="80" mass="9532">MEQERQVEEIAQWMLEELKSAGNLHQDRAVAYIRENYGDAFIYINENGNVSIDKEVKKRFKKLHAGRAAWERDGFFWAWV</sequence>
<protein>
    <recommendedName>
        <fullName evidence="3">Integron gene cassette protein</fullName>
    </recommendedName>
</protein>
<dbReference type="Pfam" id="PF22266">
    <property type="entry name" value="DUF6953"/>
    <property type="match status" value="1"/>
</dbReference>
<reference evidence="1 2" key="1">
    <citation type="submission" date="2020-02" db="EMBL/GenBank/DDBJ databases">
        <title>Paenibacillus sp. nov., isolated from rhizosphere soil of tomato.</title>
        <authorList>
            <person name="Weon H.-Y."/>
            <person name="Lee S.A."/>
        </authorList>
    </citation>
    <scope>NUCLEOTIDE SEQUENCE [LARGE SCALE GENOMIC DNA]</scope>
    <source>
        <strain evidence="1 2">14171R-81</strain>
    </source>
</reference>
<keyword evidence="2" id="KW-1185">Reference proteome</keyword>
<dbReference type="RefSeq" id="WP_162640510.1">
    <property type="nucleotide sequence ID" value="NZ_CP048286.1"/>
</dbReference>
<evidence type="ECO:0000313" key="2">
    <source>
        <dbReference type="Proteomes" id="UP000479114"/>
    </source>
</evidence>
<accession>A0A6C0NZP6</accession>
<dbReference type="AlphaFoldDB" id="A0A6C0NZP6"/>
<dbReference type="InterPro" id="IPR054228">
    <property type="entry name" value="DUF6953"/>
</dbReference>
<proteinExistence type="predicted"/>
<evidence type="ECO:0008006" key="3">
    <source>
        <dbReference type="Google" id="ProtNLM"/>
    </source>
</evidence>
<gene>
    <name evidence="1" type="ORF">GZH47_13215</name>
</gene>